<feature type="domain" description="DUF2383" evidence="1">
    <location>
        <begin position="6"/>
        <end position="112"/>
    </location>
</feature>
<dbReference type="RefSeq" id="WP_115366413.1">
    <property type="nucleotide sequence ID" value="NZ_QBKA01000002.1"/>
</dbReference>
<dbReference type="InterPro" id="IPR011971">
    <property type="entry name" value="CHP02284"/>
</dbReference>
<organism evidence="2 3">
    <name type="scientific">Alteripontixanthobacter maritimus</name>
    <dbReference type="NCBI Taxonomy" id="2161824"/>
    <lineage>
        <taxon>Bacteria</taxon>
        <taxon>Pseudomonadati</taxon>
        <taxon>Pseudomonadota</taxon>
        <taxon>Alphaproteobacteria</taxon>
        <taxon>Sphingomonadales</taxon>
        <taxon>Erythrobacteraceae</taxon>
        <taxon>Alteripontixanthobacter</taxon>
    </lineage>
</organism>
<dbReference type="OrthoDB" id="7265085at2"/>
<proteinExistence type="predicted"/>
<dbReference type="InterPro" id="IPR012347">
    <property type="entry name" value="Ferritin-like"/>
</dbReference>
<dbReference type="EMBL" id="QBKA01000002">
    <property type="protein sequence ID" value="RDC60202.1"/>
    <property type="molecule type" value="Genomic_DNA"/>
</dbReference>
<evidence type="ECO:0000259" key="1">
    <source>
        <dbReference type="Pfam" id="PF09537"/>
    </source>
</evidence>
<comment type="caution">
    <text evidence="2">The sequence shown here is derived from an EMBL/GenBank/DDBJ whole genome shotgun (WGS) entry which is preliminary data.</text>
</comment>
<dbReference type="Proteomes" id="UP000253727">
    <property type="component" value="Unassembled WGS sequence"/>
</dbReference>
<evidence type="ECO:0000313" key="2">
    <source>
        <dbReference type="EMBL" id="RDC60202.1"/>
    </source>
</evidence>
<accession>A0A369Q6U6</accession>
<gene>
    <name evidence="2" type="ORF">HME9302_01402</name>
</gene>
<dbReference type="Pfam" id="PF09537">
    <property type="entry name" value="DUF2383"/>
    <property type="match status" value="1"/>
</dbReference>
<dbReference type="AlphaFoldDB" id="A0A369Q6U6"/>
<reference evidence="2 3" key="1">
    <citation type="submission" date="2018-04" db="EMBL/GenBank/DDBJ databases">
        <title>Altererythrobacter sp. HME9302 genome sequencing and assembly.</title>
        <authorList>
            <person name="Kang H."/>
            <person name="Kim H."/>
            <person name="Joh K."/>
        </authorList>
    </citation>
    <scope>NUCLEOTIDE SEQUENCE [LARGE SCALE GENOMIC DNA]</scope>
    <source>
        <strain evidence="2 3">HME9302</strain>
    </source>
</reference>
<protein>
    <recommendedName>
        <fullName evidence="1">DUF2383 domain-containing protein</fullName>
    </recommendedName>
</protein>
<dbReference type="InterPro" id="IPR019052">
    <property type="entry name" value="DUF2383"/>
</dbReference>
<keyword evidence="3" id="KW-1185">Reference proteome</keyword>
<dbReference type="NCBIfam" id="TIGR02284">
    <property type="entry name" value="PA2169 family four-helix-bundle protein"/>
    <property type="match status" value="1"/>
</dbReference>
<evidence type="ECO:0000313" key="3">
    <source>
        <dbReference type="Proteomes" id="UP000253727"/>
    </source>
</evidence>
<name>A0A369Q6U6_9SPHN</name>
<dbReference type="Gene3D" id="1.20.1260.10">
    <property type="match status" value="1"/>
</dbReference>
<sequence length="145" mass="16201">MTNGLSTLETLTDTTIDSCIGYEKASQNATHAGLKQTLQQQGQERRKLVGQMNQEISRLGGTPRDDGTFSGGAHRVWTDITTAFGDKNESAVERVQEGESYLEEKFEAALKDDDLQPETRQLVQQAHQQVCQGERLADQLERQFD</sequence>